<proteinExistence type="predicted"/>
<dbReference type="PROSITE" id="PS51737">
    <property type="entry name" value="RECOMBINASE_DNA_BIND"/>
    <property type="match status" value="1"/>
</dbReference>
<dbReference type="InterPro" id="IPR006119">
    <property type="entry name" value="Resolv_N"/>
</dbReference>
<dbReference type="CDD" id="cd03768">
    <property type="entry name" value="SR_ResInv"/>
    <property type="match status" value="1"/>
</dbReference>
<name>A0A369XSY5_9PROT</name>
<dbReference type="Proteomes" id="UP000253831">
    <property type="component" value="Unassembled WGS sequence"/>
</dbReference>
<dbReference type="PANTHER" id="PTHR30461">
    <property type="entry name" value="DNA-INVERTASE FROM LAMBDOID PROPHAGE"/>
    <property type="match status" value="1"/>
</dbReference>
<dbReference type="SUPFAM" id="SSF53041">
    <property type="entry name" value="Resolvase-like"/>
    <property type="match status" value="1"/>
</dbReference>
<dbReference type="SMART" id="SM00857">
    <property type="entry name" value="Resolvase"/>
    <property type="match status" value="1"/>
</dbReference>
<dbReference type="PROSITE" id="PS51736">
    <property type="entry name" value="RECOMBINASES_3"/>
    <property type="match status" value="1"/>
</dbReference>
<organism evidence="3 4">
    <name type="scientific">Candidatus Accumulibacter meliphilus</name>
    <dbReference type="NCBI Taxonomy" id="2211374"/>
    <lineage>
        <taxon>Bacteria</taxon>
        <taxon>Pseudomonadati</taxon>
        <taxon>Pseudomonadota</taxon>
        <taxon>Betaproteobacteria</taxon>
        <taxon>Candidatus Accumulibacter</taxon>
    </lineage>
</organism>
<gene>
    <name evidence="3" type="ORF">DVS81_01865</name>
</gene>
<feature type="domain" description="Recombinase" evidence="2">
    <location>
        <begin position="168"/>
        <end position="282"/>
    </location>
</feature>
<dbReference type="GO" id="GO:0000150">
    <property type="term" value="F:DNA strand exchange activity"/>
    <property type="evidence" value="ECO:0007669"/>
    <property type="project" value="InterPro"/>
</dbReference>
<reference evidence="3 4" key="1">
    <citation type="submission" date="2018-05" db="EMBL/GenBank/DDBJ databases">
        <title>Integrated omic analyses show evidence that a Ca. Accumulibacter phosphatis strain performs denitrification under micro-aerobic conditions.</title>
        <authorList>
            <person name="Camejo P.Y."/>
            <person name="Katherine M.D."/>
            <person name="Daniel N.R."/>
        </authorList>
    </citation>
    <scope>NUCLEOTIDE SEQUENCE [LARGE SCALE GENOMIC DNA]</scope>
    <source>
        <strain evidence="3">UW-LDO-IC</strain>
    </source>
</reference>
<evidence type="ECO:0000313" key="3">
    <source>
        <dbReference type="EMBL" id="RDE52520.1"/>
    </source>
</evidence>
<evidence type="ECO:0000259" key="2">
    <source>
        <dbReference type="PROSITE" id="PS51737"/>
    </source>
</evidence>
<dbReference type="InterPro" id="IPR025827">
    <property type="entry name" value="Zn_ribbon_recom_dom"/>
</dbReference>
<dbReference type="GO" id="GO:0003677">
    <property type="term" value="F:DNA binding"/>
    <property type="evidence" value="ECO:0007669"/>
    <property type="project" value="InterPro"/>
</dbReference>
<protein>
    <submittedName>
        <fullName evidence="3">Recombinase family protein</fullName>
    </submittedName>
</protein>
<dbReference type="EMBL" id="QPGA01000001">
    <property type="protein sequence ID" value="RDE52520.1"/>
    <property type="molecule type" value="Genomic_DNA"/>
</dbReference>
<sequence length="444" mass="49094">MTPTRKLRCAIYTRKSTEEGLDQAYNSLDAQRDSCEAFIASQKSEGWVALSDAYNDGGYSGGTLNRPGVQRLLDDVREGLVDVIVVYKIDRLSRSLADFAKLVELFDAQKVTFVSVTQSFNTTTSMGRLTLNILLSFAQFERELGGERVRDKIAASRAKGIWMGGMPPLGYDVVERKLIPNPAEAALVRRIFERFIALGSMTTLCRELRAEGVTTKSWTTLKDKTRVGKLIDKGYLYKMFKNPVFVGVAAYKGKHFAGEHEAILDRAVWDQVQAMLGRGDQEQRARQNRPSRAPALLKGLIFADDGWAMTPGATNKGDKVYRYYVNTASMKIGKDACSISRVPAGEVEAAVIAQVRKVLQAPEVMSQAIREVVALDPAADAQQVILTLQSIEPVWDELFPAEQARIVQLLVERVTVSPTGLRIDMKAAGIRELIQSVMPARKAA</sequence>
<dbReference type="Pfam" id="PF13408">
    <property type="entry name" value="Zn_ribbon_recom"/>
    <property type="match status" value="1"/>
</dbReference>
<dbReference type="Pfam" id="PF00239">
    <property type="entry name" value="Resolvase"/>
    <property type="match status" value="1"/>
</dbReference>
<accession>A0A369XSY5</accession>
<dbReference type="AlphaFoldDB" id="A0A369XSY5"/>
<dbReference type="InterPro" id="IPR038109">
    <property type="entry name" value="DNA_bind_recomb_sf"/>
</dbReference>
<dbReference type="Pfam" id="PF07508">
    <property type="entry name" value="Recombinase"/>
    <property type="match status" value="1"/>
</dbReference>
<dbReference type="PANTHER" id="PTHR30461:SF23">
    <property type="entry name" value="DNA RECOMBINASE-RELATED"/>
    <property type="match status" value="1"/>
</dbReference>
<comment type="caution">
    <text evidence="3">The sequence shown here is derived from an EMBL/GenBank/DDBJ whole genome shotgun (WGS) entry which is preliminary data.</text>
</comment>
<dbReference type="Gene3D" id="3.40.50.1390">
    <property type="entry name" value="Resolvase, N-terminal catalytic domain"/>
    <property type="match status" value="1"/>
</dbReference>
<feature type="domain" description="Resolvase/invertase-type recombinase catalytic" evidence="1">
    <location>
        <begin position="8"/>
        <end position="160"/>
    </location>
</feature>
<dbReference type="InterPro" id="IPR036162">
    <property type="entry name" value="Resolvase-like_N_sf"/>
</dbReference>
<dbReference type="InterPro" id="IPR011109">
    <property type="entry name" value="DNA_bind_recombinase_dom"/>
</dbReference>
<dbReference type="InterPro" id="IPR050639">
    <property type="entry name" value="SSR_resolvase"/>
</dbReference>
<evidence type="ECO:0000259" key="1">
    <source>
        <dbReference type="PROSITE" id="PS51736"/>
    </source>
</evidence>
<dbReference type="Gene3D" id="3.90.1750.20">
    <property type="entry name" value="Putative Large Serine Recombinase, Chain B, Domain 2"/>
    <property type="match status" value="1"/>
</dbReference>
<evidence type="ECO:0000313" key="4">
    <source>
        <dbReference type="Proteomes" id="UP000253831"/>
    </source>
</evidence>